<dbReference type="InterPro" id="IPR025544">
    <property type="entry name" value="YhzD"/>
</dbReference>
<evidence type="ECO:0000313" key="2">
    <source>
        <dbReference type="Proteomes" id="UP000195321"/>
    </source>
</evidence>
<organism evidence="1 2">
    <name type="scientific">Bacillus pseudomycoides</name>
    <dbReference type="NCBI Taxonomy" id="64104"/>
    <lineage>
        <taxon>Bacteria</taxon>
        <taxon>Bacillati</taxon>
        <taxon>Bacillota</taxon>
        <taxon>Bacilli</taxon>
        <taxon>Bacillales</taxon>
        <taxon>Bacillaceae</taxon>
        <taxon>Bacillus</taxon>
        <taxon>Bacillus cereus group</taxon>
    </lineage>
</organism>
<protein>
    <recommendedName>
        <fullName evidence="3">YhzD-like protein</fullName>
    </recommendedName>
</protein>
<comment type="caution">
    <text evidence="1">The sequence shown here is derived from an EMBL/GenBank/DDBJ whole genome shotgun (WGS) entry which is preliminary data.</text>
</comment>
<evidence type="ECO:0000313" key="1">
    <source>
        <dbReference type="EMBL" id="OUM48346.1"/>
    </source>
</evidence>
<sequence>MGVYVLTVFEKDGSKMLDESFEAATEAKAKSKGASILQEKGLHKHTHRCTSSAGKLVLFQR</sequence>
<name>A0A1Y3ME40_9BACI</name>
<gene>
    <name evidence="1" type="ORF">BW425_13160</name>
</gene>
<dbReference type="AlphaFoldDB" id="A0A1Y3ME40"/>
<accession>A0A1Y3ME40</accession>
<proteinExistence type="predicted"/>
<reference evidence="1 2" key="1">
    <citation type="submission" date="2017-02" db="EMBL/GenBank/DDBJ databases">
        <title>Bacillus pseudomycoides isolate FSL K6-0042.</title>
        <authorList>
            <person name="Kovac J."/>
        </authorList>
    </citation>
    <scope>NUCLEOTIDE SEQUENCE [LARGE SCALE GENOMIC DNA]</scope>
    <source>
        <strain evidence="1 2">FSL K6-0042</strain>
    </source>
</reference>
<evidence type="ECO:0008006" key="3">
    <source>
        <dbReference type="Google" id="ProtNLM"/>
    </source>
</evidence>
<dbReference type="EMBL" id="MWPX01000013">
    <property type="protein sequence ID" value="OUM48346.1"/>
    <property type="molecule type" value="Genomic_DNA"/>
</dbReference>
<dbReference type="Pfam" id="PF14120">
    <property type="entry name" value="YhzD"/>
    <property type="match status" value="1"/>
</dbReference>
<dbReference type="Proteomes" id="UP000195321">
    <property type="component" value="Unassembled WGS sequence"/>
</dbReference>
<dbReference type="RefSeq" id="WP_088094092.1">
    <property type="nucleotide sequence ID" value="NZ_JBALMA010000202.1"/>
</dbReference>